<keyword evidence="1" id="KW-0175">Coiled coil</keyword>
<accession>W0V5V2</accession>
<dbReference type="RefSeq" id="WP_061301641.1">
    <property type="nucleotide sequence ID" value="NZ_BCTH01000088.1"/>
</dbReference>
<keyword evidence="2" id="KW-0472">Membrane</keyword>
<feature type="coiled-coil region" evidence="1">
    <location>
        <begin position="1"/>
        <end position="28"/>
    </location>
</feature>
<evidence type="ECO:0000313" key="4">
    <source>
        <dbReference type="Proteomes" id="UP000027604"/>
    </source>
</evidence>
<reference evidence="3 4" key="1">
    <citation type="journal article" date="2015" name="Genome Announc.">
        <title>Genome Sequence of Mushroom Soft-Rot Pathogen Janthinobacterium agaricidamnosum.</title>
        <authorList>
            <person name="Graupner K."/>
            <person name="Lackner G."/>
            <person name="Hertweck C."/>
        </authorList>
    </citation>
    <scope>NUCLEOTIDE SEQUENCE [LARGE SCALE GENOMIC DNA]</scope>
    <source>
        <strain evidence="4">NBRC 102515 / DSM 9628</strain>
    </source>
</reference>
<dbReference type="KEGG" id="jag:GJA_2316"/>
<feature type="transmembrane region" description="Helical" evidence="2">
    <location>
        <begin position="97"/>
        <end position="119"/>
    </location>
</feature>
<evidence type="ECO:0000256" key="1">
    <source>
        <dbReference type="SAM" id="Coils"/>
    </source>
</evidence>
<evidence type="ECO:0000256" key="2">
    <source>
        <dbReference type="SAM" id="Phobius"/>
    </source>
</evidence>
<evidence type="ECO:0008006" key="5">
    <source>
        <dbReference type="Google" id="ProtNLM"/>
    </source>
</evidence>
<proteinExistence type="predicted"/>
<keyword evidence="2" id="KW-1133">Transmembrane helix</keyword>
<keyword evidence="4" id="KW-1185">Reference proteome</keyword>
<dbReference type="Proteomes" id="UP000027604">
    <property type="component" value="Chromosome I"/>
</dbReference>
<dbReference type="AlphaFoldDB" id="W0V5V2"/>
<name>W0V5V2_9BURK</name>
<evidence type="ECO:0000313" key="3">
    <source>
        <dbReference type="EMBL" id="CDG82950.1"/>
    </source>
</evidence>
<protein>
    <recommendedName>
        <fullName evidence="5">DUF1640 domain-containing protein</fullName>
    </recommendedName>
</protein>
<gene>
    <name evidence="3" type="ORF">GJA_2316</name>
</gene>
<dbReference type="EMBL" id="HG322949">
    <property type="protein sequence ID" value="CDG82950.1"/>
    <property type="molecule type" value="Genomic_DNA"/>
</dbReference>
<organism evidence="3 4">
    <name type="scientific">Janthinobacterium agaricidamnosum NBRC 102515 = DSM 9628</name>
    <dbReference type="NCBI Taxonomy" id="1349767"/>
    <lineage>
        <taxon>Bacteria</taxon>
        <taxon>Pseudomonadati</taxon>
        <taxon>Pseudomonadota</taxon>
        <taxon>Betaproteobacteria</taxon>
        <taxon>Burkholderiales</taxon>
        <taxon>Oxalobacteraceae</taxon>
        <taxon>Janthinobacterium</taxon>
    </lineage>
</organism>
<keyword evidence="2" id="KW-0812">Transmembrane</keyword>
<sequence length="120" mass="13171">MESMEHRVEKLEELAVDAKQRLVRMETRLGGIDHRLDTTMASKADIASMLAAMVTKADMAKVEEKMARMETRADATDHLLAITVATKADLAHLESNLIRLFIGITISLAGVAFAAARLVH</sequence>
<dbReference type="HOGENOM" id="CLU_2046482_0_0_4"/>